<feature type="compositionally biased region" description="Basic and acidic residues" evidence="1">
    <location>
        <begin position="680"/>
        <end position="691"/>
    </location>
</feature>
<keyword evidence="3" id="KW-0732">Signal</keyword>
<comment type="caution">
    <text evidence="4">The sequence shown here is derived from an EMBL/GenBank/DDBJ whole genome shotgun (WGS) entry which is preliminary data.</text>
</comment>
<evidence type="ECO:0000256" key="1">
    <source>
        <dbReference type="SAM" id="MobiDB-lite"/>
    </source>
</evidence>
<dbReference type="RefSeq" id="XP_062646227.1">
    <property type="nucleotide sequence ID" value="XM_062794796.1"/>
</dbReference>
<dbReference type="SUPFAM" id="SSF49313">
    <property type="entry name" value="Cadherin-like"/>
    <property type="match status" value="1"/>
</dbReference>
<reference evidence="4" key="2">
    <citation type="submission" date="2023-05" db="EMBL/GenBank/DDBJ databases">
        <authorList>
            <consortium name="Lawrence Berkeley National Laboratory"/>
            <person name="Steindorff A."/>
            <person name="Hensen N."/>
            <person name="Bonometti L."/>
            <person name="Westerberg I."/>
            <person name="Brannstrom I.O."/>
            <person name="Guillou S."/>
            <person name="Cros-Aarteil S."/>
            <person name="Calhoun S."/>
            <person name="Haridas S."/>
            <person name="Kuo A."/>
            <person name="Mondo S."/>
            <person name="Pangilinan J."/>
            <person name="Riley R."/>
            <person name="Labutti K."/>
            <person name="Andreopoulos B."/>
            <person name="Lipzen A."/>
            <person name="Chen C."/>
            <person name="Yanf M."/>
            <person name="Daum C."/>
            <person name="Ng V."/>
            <person name="Clum A."/>
            <person name="Ohm R."/>
            <person name="Martin F."/>
            <person name="Silar P."/>
            <person name="Natvig D."/>
            <person name="Lalanne C."/>
            <person name="Gautier V."/>
            <person name="Ament-Velasquez S.L."/>
            <person name="Kruys A."/>
            <person name="Hutchinson M.I."/>
            <person name="Powell A.J."/>
            <person name="Barry K."/>
            <person name="Miller A.N."/>
            <person name="Grigoriev I.V."/>
            <person name="Debuchy R."/>
            <person name="Gladieux P."/>
            <person name="Thoren M.H."/>
            <person name="Johannesson H."/>
        </authorList>
    </citation>
    <scope>NUCLEOTIDE SEQUENCE</scope>
    <source>
        <strain evidence="4">CBS 731.68</strain>
    </source>
</reference>
<dbReference type="GO" id="GO:0005509">
    <property type="term" value="F:calcium ion binding"/>
    <property type="evidence" value="ECO:0007669"/>
    <property type="project" value="InterPro"/>
</dbReference>
<keyword evidence="2" id="KW-1133">Transmembrane helix</keyword>
<feature type="compositionally biased region" description="Low complexity" evidence="1">
    <location>
        <begin position="598"/>
        <end position="613"/>
    </location>
</feature>
<protein>
    <submittedName>
        <fullName evidence="4">Uncharacterized protein</fullName>
    </submittedName>
</protein>
<keyword evidence="5" id="KW-1185">Reference proteome</keyword>
<feature type="transmembrane region" description="Helical" evidence="2">
    <location>
        <begin position="347"/>
        <end position="370"/>
    </location>
</feature>
<dbReference type="AlphaFoldDB" id="A0AAN6TYG4"/>
<evidence type="ECO:0000313" key="5">
    <source>
        <dbReference type="Proteomes" id="UP001302602"/>
    </source>
</evidence>
<keyword evidence="2" id="KW-0812">Transmembrane</keyword>
<dbReference type="InterPro" id="IPR015919">
    <property type="entry name" value="Cadherin-like_sf"/>
</dbReference>
<keyword evidence="2" id="KW-0472">Membrane</keyword>
<gene>
    <name evidence="4" type="ORF">N657DRAFT_657283</name>
</gene>
<dbReference type="GO" id="GO:0016020">
    <property type="term" value="C:membrane"/>
    <property type="evidence" value="ECO:0007669"/>
    <property type="project" value="InterPro"/>
</dbReference>
<feature type="compositionally biased region" description="Low complexity" evidence="1">
    <location>
        <begin position="480"/>
        <end position="494"/>
    </location>
</feature>
<feature type="compositionally biased region" description="Polar residues" evidence="1">
    <location>
        <begin position="574"/>
        <end position="586"/>
    </location>
</feature>
<evidence type="ECO:0000256" key="3">
    <source>
        <dbReference type="SAM" id="SignalP"/>
    </source>
</evidence>
<dbReference type="GeneID" id="87831565"/>
<feature type="signal peptide" evidence="3">
    <location>
        <begin position="1"/>
        <end position="20"/>
    </location>
</feature>
<feature type="region of interest" description="Disordered" evidence="1">
    <location>
        <begin position="661"/>
        <end position="691"/>
    </location>
</feature>
<name>A0AAN6TYG4_9PEZI</name>
<feature type="region of interest" description="Disordered" evidence="1">
    <location>
        <begin position="128"/>
        <end position="153"/>
    </location>
</feature>
<sequence length="691" mass="73978">MGSLAVILATALLFAGLTTASPSFALLINAQVPPVARIGQLFSFWLSIESDSWRLFGTPGPDDVPSGELAGVPVSLVATDDTGSTTHTATFVVSRAPSAILSAPGKAFSFRLDLNTFSIPPGIPSDTMPPWLTTRRSRPRYPSTPPGSLSPARLHPRNLSFSLHSAFLSESLPATWPASREQLWACGADETVIVLNATPDPGTVSIASTANMLPWLSANKHTWHMTGVPPENTESPNFTLNGGTSGLFTGSLPGFAIIPGKPFSFDRRPYLLNPQDTEISVETSSPYSWIQFGASTVALFGEAPGSLKDGLDSKKSAALSFNIVVHSSGSHRPLTGDGSGNGQFNPVLLVVLLPLLLLLALAVCALFGYLRRRRTARDLRSARGTYQFLCEYLSSSTPSTEPGDTSSETGGTFAVVSKGLVTLRPGARGKISSSLSFIIEPSIGELVDSQDIDSAGHDSRQSLLDKIEINVLRLQNPKRAFTASPSPTDATSTPRPVSPRTAPENVSLRAESRFSYYPPASSVRKLSWRWLEAVKGRRQGSKLLSVLMVDTQDSKKTEQPPPTPQFPGRALFSRPSTRGSGPATSTKLEHPSREQARSSDIAASAAIPASSSPVIQEKSTPVAGIVGLNPFHPSKTWSRVPTMNEWVDETVSSLALSRTASQHQQNWTVLQEPPVNHNKYSGEADPEGKKR</sequence>
<feature type="compositionally biased region" description="Basic and acidic residues" evidence="1">
    <location>
        <begin position="587"/>
        <end position="597"/>
    </location>
</feature>
<evidence type="ECO:0000313" key="4">
    <source>
        <dbReference type="EMBL" id="KAK4122456.1"/>
    </source>
</evidence>
<proteinExistence type="predicted"/>
<accession>A0AAN6TYG4</accession>
<dbReference type="EMBL" id="MU853231">
    <property type="protein sequence ID" value="KAK4122456.1"/>
    <property type="molecule type" value="Genomic_DNA"/>
</dbReference>
<feature type="chain" id="PRO_5043027604" evidence="3">
    <location>
        <begin position="21"/>
        <end position="691"/>
    </location>
</feature>
<evidence type="ECO:0000256" key="2">
    <source>
        <dbReference type="SAM" id="Phobius"/>
    </source>
</evidence>
<dbReference type="Proteomes" id="UP001302602">
    <property type="component" value="Unassembled WGS sequence"/>
</dbReference>
<reference evidence="4" key="1">
    <citation type="journal article" date="2023" name="Mol. Phylogenet. Evol.">
        <title>Genome-scale phylogeny and comparative genomics of the fungal order Sordariales.</title>
        <authorList>
            <person name="Hensen N."/>
            <person name="Bonometti L."/>
            <person name="Westerberg I."/>
            <person name="Brannstrom I.O."/>
            <person name="Guillou S."/>
            <person name="Cros-Aarteil S."/>
            <person name="Calhoun S."/>
            <person name="Haridas S."/>
            <person name="Kuo A."/>
            <person name="Mondo S."/>
            <person name="Pangilinan J."/>
            <person name="Riley R."/>
            <person name="LaButti K."/>
            <person name="Andreopoulos B."/>
            <person name="Lipzen A."/>
            <person name="Chen C."/>
            <person name="Yan M."/>
            <person name="Daum C."/>
            <person name="Ng V."/>
            <person name="Clum A."/>
            <person name="Steindorff A."/>
            <person name="Ohm R.A."/>
            <person name="Martin F."/>
            <person name="Silar P."/>
            <person name="Natvig D.O."/>
            <person name="Lalanne C."/>
            <person name="Gautier V."/>
            <person name="Ament-Velasquez S.L."/>
            <person name="Kruys A."/>
            <person name="Hutchinson M.I."/>
            <person name="Powell A.J."/>
            <person name="Barry K."/>
            <person name="Miller A.N."/>
            <person name="Grigoriev I.V."/>
            <person name="Debuchy R."/>
            <person name="Gladieux P."/>
            <person name="Hiltunen Thoren M."/>
            <person name="Johannesson H."/>
        </authorList>
    </citation>
    <scope>NUCLEOTIDE SEQUENCE</scope>
    <source>
        <strain evidence="4">CBS 731.68</strain>
    </source>
</reference>
<organism evidence="4 5">
    <name type="scientific">Parathielavia appendiculata</name>
    <dbReference type="NCBI Taxonomy" id="2587402"/>
    <lineage>
        <taxon>Eukaryota</taxon>
        <taxon>Fungi</taxon>
        <taxon>Dikarya</taxon>
        <taxon>Ascomycota</taxon>
        <taxon>Pezizomycotina</taxon>
        <taxon>Sordariomycetes</taxon>
        <taxon>Sordariomycetidae</taxon>
        <taxon>Sordariales</taxon>
        <taxon>Chaetomiaceae</taxon>
        <taxon>Parathielavia</taxon>
    </lineage>
</organism>
<feature type="region of interest" description="Disordered" evidence="1">
    <location>
        <begin position="552"/>
        <end position="616"/>
    </location>
</feature>
<feature type="region of interest" description="Disordered" evidence="1">
    <location>
        <begin position="478"/>
        <end position="506"/>
    </location>
</feature>